<sequence>MIRMRGGALITGSRSLKSHWCWLTVEEGFRKPPLRILDKLGTGPWIPPPSPSSSSSSFPSFFLLRLSFRVTPQWFPLKYEITGGKFVCIACHKRKNIVWSRGAVRFTCIIV</sequence>
<accession>A0AAV4P366</accession>
<dbReference type="AlphaFoldDB" id="A0AAV4P366"/>
<evidence type="ECO:0000313" key="2">
    <source>
        <dbReference type="Proteomes" id="UP001054945"/>
    </source>
</evidence>
<organism evidence="1 2">
    <name type="scientific">Caerostris extrusa</name>
    <name type="common">Bark spider</name>
    <name type="synonym">Caerostris bankana</name>
    <dbReference type="NCBI Taxonomy" id="172846"/>
    <lineage>
        <taxon>Eukaryota</taxon>
        <taxon>Metazoa</taxon>
        <taxon>Ecdysozoa</taxon>
        <taxon>Arthropoda</taxon>
        <taxon>Chelicerata</taxon>
        <taxon>Arachnida</taxon>
        <taxon>Araneae</taxon>
        <taxon>Araneomorphae</taxon>
        <taxon>Entelegynae</taxon>
        <taxon>Araneoidea</taxon>
        <taxon>Araneidae</taxon>
        <taxon>Caerostris</taxon>
    </lineage>
</organism>
<evidence type="ECO:0000313" key="1">
    <source>
        <dbReference type="EMBL" id="GIX91479.1"/>
    </source>
</evidence>
<protein>
    <submittedName>
        <fullName evidence="1">Uncharacterized protein</fullName>
    </submittedName>
</protein>
<gene>
    <name evidence="1" type="ORF">CEXT_797151</name>
</gene>
<name>A0AAV4P366_CAEEX</name>
<keyword evidence="2" id="KW-1185">Reference proteome</keyword>
<proteinExistence type="predicted"/>
<dbReference type="Proteomes" id="UP001054945">
    <property type="component" value="Unassembled WGS sequence"/>
</dbReference>
<reference evidence="1 2" key="1">
    <citation type="submission" date="2021-06" db="EMBL/GenBank/DDBJ databases">
        <title>Caerostris extrusa draft genome.</title>
        <authorList>
            <person name="Kono N."/>
            <person name="Arakawa K."/>
        </authorList>
    </citation>
    <scope>NUCLEOTIDE SEQUENCE [LARGE SCALE GENOMIC DNA]</scope>
</reference>
<dbReference type="EMBL" id="BPLR01021585">
    <property type="protein sequence ID" value="GIX91479.1"/>
    <property type="molecule type" value="Genomic_DNA"/>
</dbReference>
<comment type="caution">
    <text evidence="1">The sequence shown here is derived from an EMBL/GenBank/DDBJ whole genome shotgun (WGS) entry which is preliminary data.</text>
</comment>